<feature type="domain" description="Histidine kinase" evidence="20">
    <location>
        <begin position="266"/>
        <end position="353"/>
    </location>
</feature>
<dbReference type="Pfam" id="PF13426">
    <property type="entry name" value="PAS_9"/>
    <property type="match status" value="1"/>
</dbReference>
<dbReference type="SMART" id="SM00387">
    <property type="entry name" value="HATPase_c"/>
    <property type="match status" value="1"/>
</dbReference>
<keyword evidence="16" id="KW-0411">Iron-sulfur</keyword>
<evidence type="ECO:0000259" key="22">
    <source>
        <dbReference type="PROSITE" id="PS50113"/>
    </source>
</evidence>
<dbReference type="PANTHER" id="PTHR24421:SF10">
    <property type="entry name" value="NITRATE_NITRITE SENSOR PROTEIN NARQ"/>
    <property type="match status" value="1"/>
</dbReference>
<evidence type="ECO:0000259" key="20">
    <source>
        <dbReference type="PROSITE" id="PS50109"/>
    </source>
</evidence>
<keyword evidence="9" id="KW-0808">Transferase</keyword>
<evidence type="ECO:0000256" key="18">
    <source>
        <dbReference type="ARBA" id="ARBA00030800"/>
    </source>
</evidence>
<keyword evidence="7" id="KW-0963">Cytoplasm</keyword>
<evidence type="ECO:0000256" key="2">
    <source>
        <dbReference type="ARBA" id="ARBA00001966"/>
    </source>
</evidence>
<dbReference type="EC" id="2.7.13.3" evidence="4"/>
<comment type="cofactor">
    <cofactor evidence="2">
        <name>[4Fe-4S] cluster</name>
        <dbReference type="ChEBI" id="CHEBI:49883"/>
    </cofactor>
</comment>
<keyword evidence="11" id="KW-0547">Nucleotide-binding</keyword>
<evidence type="ECO:0000313" key="23">
    <source>
        <dbReference type="EMBL" id="MFC7749568.1"/>
    </source>
</evidence>
<dbReference type="SMART" id="SM00091">
    <property type="entry name" value="PAS"/>
    <property type="match status" value="1"/>
</dbReference>
<evidence type="ECO:0000256" key="8">
    <source>
        <dbReference type="ARBA" id="ARBA00022553"/>
    </source>
</evidence>
<keyword evidence="14" id="KW-0408">Iron</keyword>
<dbReference type="InterPro" id="IPR004358">
    <property type="entry name" value="Sig_transdc_His_kin-like_C"/>
</dbReference>
<evidence type="ECO:0000313" key="24">
    <source>
        <dbReference type="Proteomes" id="UP001596528"/>
    </source>
</evidence>
<evidence type="ECO:0000256" key="9">
    <source>
        <dbReference type="ARBA" id="ARBA00022679"/>
    </source>
</evidence>
<organism evidence="23 24">
    <name type="scientific">Paenibacillus thermoaerophilus</name>
    <dbReference type="NCBI Taxonomy" id="1215385"/>
    <lineage>
        <taxon>Bacteria</taxon>
        <taxon>Bacillati</taxon>
        <taxon>Bacillota</taxon>
        <taxon>Bacilli</taxon>
        <taxon>Bacillales</taxon>
        <taxon>Paenibacillaceae</taxon>
        <taxon>Paenibacillus</taxon>
    </lineage>
</organism>
<dbReference type="RefSeq" id="WP_379252599.1">
    <property type="nucleotide sequence ID" value="NZ_JBHTGQ010000014.1"/>
</dbReference>
<dbReference type="NCBIfam" id="TIGR00229">
    <property type="entry name" value="sensory_box"/>
    <property type="match status" value="1"/>
</dbReference>
<evidence type="ECO:0000256" key="17">
    <source>
        <dbReference type="ARBA" id="ARBA00024827"/>
    </source>
</evidence>
<evidence type="ECO:0000256" key="14">
    <source>
        <dbReference type="ARBA" id="ARBA00023004"/>
    </source>
</evidence>
<dbReference type="InterPro" id="IPR001610">
    <property type="entry name" value="PAC"/>
</dbReference>
<evidence type="ECO:0000256" key="11">
    <source>
        <dbReference type="ARBA" id="ARBA00022741"/>
    </source>
</evidence>
<evidence type="ECO:0000256" key="12">
    <source>
        <dbReference type="ARBA" id="ARBA00022777"/>
    </source>
</evidence>
<dbReference type="CDD" id="cd00130">
    <property type="entry name" value="PAS"/>
    <property type="match status" value="1"/>
</dbReference>
<evidence type="ECO:0000256" key="15">
    <source>
        <dbReference type="ARBA" id="ARBA00023012"/>
    </source>
</evidence>
<protein>
    <recommendedName>
        <fullName evidence="5">Oxygen sensor histidine kinase NreB</fullName>
        <ecNumber evidence="4">2.7.13.3</ecNumber>
    </recommendedName>
    <alternativeName>
        <fullName evidence="18">Nitrogen regulation protein B</fullName>
    </alternativeName>
</protein>
<reference evidence="24" key="1">
    <citation type="journal article" date="2019" name="Int. J. Syst. Evol. Microbiol.">
        <title>The Global Catalogue of Microorganisms (GCM) 10K type strain sequencing project: providing services to taxonomists for standard genome sequencing and annotation.</title>
        <authorList>
            <consortium name="The Broad Institute Genomics Platform"/>
            <consortium name="The Broad Institute Genome Sequencing Center for Infectious Disease"/>
            <person name="Wu L."/>
            <person name="Ma J."/>
        </authorList>
    </citation>
    <scope>NUCLEOTIDE SEQUENCE [LARGE SCALE GENOMIC DNA]</scope>
    <source>
        <strain evidence="24">JCM 18657</strain>
    </source>
</reference>
<keyword evidence="19" id="KW-0175">Coiled coil</keyword>
<dbReference type="PANTHER" id="PTHR24421">
    <property type="entry name" value="NITRATE/NITRITE SENSOR PROTEIN NARX-RELATED"/>
    <property type="match status" value="1"/>
</dbReference>
<dbReference type="Pfam" id="PF07730">
    <property type="entry name" value="HisKA_3"/>
    <property type="match status" value="1"/>
</dbReference>
<evidence type="ECO:0000256" key="7">
    <source>
        <dbReference type="ARBA" id="ARBA00022490"/>
    </source>
</evidence>
<comment type="catalytic activity">
    <reaction evidence="1">
        <text>ATP + protein L-histidine = ADP + protein N-phospho-L-histidine.</text>
        <dbReference type="EC" id="2.7.13.3"/>
    </reaction>
</comment>
<comment type="subcellular location">
    <subcellularLocation>
        <location evidence="3">Cytoplasm</location>
    </subcellularLocation>
</comment>
<evidence type="ECO:0000256" key="4">
    <source>
        <dbReference type="ARBA" id="ARBA00012438"/>
    </source>
</evidence>
<dbReference type="PRINTS" id="PR00344">
    <property type="entry name" value="BCTRLSENSOR"/>
</dbReference>
<dbReference type="Pfam" id="PF02518">
    <property type="entry name" value="HATPase_c"/>
    <property type="match status" value="1"/>
</dbReference>
<accession>A0ABW2V2V6</accession>
<comment type="function">
    <text evidence="17">Member of the two-component regulatory system NreB/NreC involved in the control of dissimilatory nitrate/nitrite reduction in response to oxygen. NreB functions as a direct oxygen sensor histidine kinase which is autophosphorylated, in the absence of oxygen, probably at the conserved histidine residue, and transfers its phosphate group probably to a conserved aspartate residue of NreC. NreB/NreC activates the expression of the nitrate (narGHJI) and nitrite (nir) reductase operons, as well as the putative nitrate transporter gene narT.</text>
</comment>
<keyword evidence="15" id="KW-0902">Two-component regulatory system</keyword>
<keyword evidence="6" id="KW-0004">4Fe-4S</keyword>
<dbReference type="SMART" id="SM00086">
    <property type="entry name" value="PAC"/>
    <property type="match status" value="1"/>
</dbReference>
<dbReference type="PROSITE" id="PS50113">
    <property type="entry name" value="PAC"/>
    <property type="match status" value="1"/>
</dbReference>
<dbReference type="InterPro" id="IPR003594">
    <property type="entry name" value="HATPase_dom"/>
</dbReference>
<feature type="coiled-coil region" evidence="19">
    <location>
        <begin position="135"/>
        <end position="162"/>
    </location>
</feature>
<dbReference type="PROSITE" id="PS50109">
    <property type="entry name" value="HIS_KIN"/>
    <property type="match status" value="1"/>
</dbReference>
<evidence type="ECO:0000256" key="6">
    <source>
        <dbReference type="ARBA" id="ARBA00022485"/>
    </source>
</evidence>
<keyword evidence="13" id="KW-0067">ATP-binding</keyword>
<feature type="domain" description="PAC" evidence="22">
    <location>
        <begin position="99"/>
        <end position="151"/>
    </location>
</feature>
<evidence type="ECO:0000256" key="16">
    <source>
        <dbReference type="ARBA" id="ARBA00023014"/>
    </source>
</evidence>
<proteinExistence type="predicted"/>
<feature type="domain" description="PAS" evidence="21">
    <location>
        <begin position="27"/>
        <end position="71"/>
    </location>
</feature>
<evidence type="ECO:0000256" key="3">
    <source>
        <dbReference type="ARBA" id="ARBA00004496"/>
    </source>
</evidence>
<evidence type="ECO:0000256" key="13">
    <source>
        <dbReference type="ARBA" id="ARBA00022840"/>
    </source>
</evidence>
<dbReference type="InterPro" id="IPR000700">
    <property type="entry name" value="PAS-assoc_C"/>
</dbReference>
<dbReference type="SUPFAM" id="SSF55785">
    <property type="entry name" value="PYP-like sensor domain (PAS domain)"/>
    <property type="match status" value="1"/>
</dbReference>
<dbReference type="EMBL" id="JBHTGQ010000014">
    <property type="protein sequence ID" value="MFC7749568.1"/>
    <property type="molecule type" value="Genomic_DNA"/>
</dbReference>
<comment type="caution">
    <text evidence="23">The sequence shown here is derived from an EMBL/GenBank/DDBJ whole genome shotgun (WGS) entry which is preliminary data.</text>
</comment>
<dbReference type="InterPro" id="IPR050482">
    <property type="entry name" value="Sensor_HK_TwoCompSys"/>
</dbReference>
<gene>
    <name evidence="23" type="ORF">ACFQWB_06375</name>
</gene>
<dbReference type="Gene3D" id="3.30.450.20">
    <property type="entry name" value="PAS domain"/>
    <property type="match status" value="1"/>
</dbReference>
<evidence type="ECO:0000256" key="1">
    <source>
        <dbReference type="ARBA" id="ARBA00000085"/>
    </source>
</evidence>
<evidence type="ECO:0000256" key="10">
    <source>
        <dbReference type="ARBA" id="ARBA00022723"/>
    </source>
</evidence>
<keyword evidence="8" id="KW-0597">Phosphoprotein</keyword>
<dbReference type="InterPro" id="IPR035965">
    <property type="entry name" value="PAS-like_dom_sf"/>
</dbReference>
<dbReference type="InterPro" id="IPR005467">
    <property type="entry name" value="His_kinase_dom"/>
</dbReference>
<dbReference type="Gene3D" id="1.20.5.1930">
    <property type="match status" value="1"/>
</dbReference>
<evidence type="ECO:0000256" key="19">
    <source>
        <dbReference type="SAM" id="Coils"/>
    </source>
</evidence>
<dbReference type="InterPro" id="IPR036890">
    <property type="entry name" value="HATPase_C_sf"/>
</dbReference>
<dbReference type="Gene3D" id="3.30.565.10">
    <property type="entry name" value="Histidine kinase-like ATPase, C-terminal domain"/>
    <property type="match status" value="1"/>
</dbReference>
<keyword evidence="12" id="KW-0418">Kinase</keyword>
<evidence type="ECO:0000256" key="5">
    <source>
        <dbReference type="ARBA" id="ARBA00017322"/>
    </source>
</evidence>
<evidence type="ECO:0000259" key="21">
    <source>
        <dbReference type="PROSITE" id="PS50112"/>
    </source>
</evidence>
<dbReference type="Proteomes" id="UP001596528">
    <property type="component" value="Unassembled WGS sequence"/>
</dbReference>
<keyword evidence="10" id="KW-0479">Metal-binding</keyword>
<keyword evidence="24" id="KW-1185">Reference proteome</keyword>
<dbReference type="CDD" id="cd16917">
    <property type="entry name" value="HATPase_UhpB-NarQ-NarX-like"/>
    <property type="match status" value="1"/>
</dbReference>
<sequence>MAGLIAALDSQPVDPATRDGLKQSLQQLSHLKFALDESSIVAITDRRGIIQYVNDKFCEISKYSRDELIGQDHRLINSGHHDKAFMRDLWRTIASGRVWNGDIKNRAKDGTFYWVRTTIVPFLDERGDVLHYLAIRNEVTRLKQVEEDLQQLMSQLMQVQEEERRRFSRELHDGIGQSLFSLLIQIDRILGDDPRDEWRKLRDDVSRIIEDVRGLAWELRPSVLDDLGIVPAIRSFVDNYSSYHGINVRFEHKLGRRPDVQTETVIYRIVQEALTNVAKYAGVDEAFVTIRDTDEGIEAVIEDKGAGIPEHRRGKGVGLHSMEERARSVGGRLRIESQPGRGTRVVLTVPRGG</sequence>
<dbReference type="InterPro" id="IPR011712">
    <property type="entry name" value="Sig_transdc_His_kin_sub3_dim/P"/>
</dbReference>
<dbReference type="PROSITE" id="PS50112">
    <property type="entry name" value="PAS"/>
    <property type="match status" value="1"/>
</dbReference>
<dbReference type="InterPro" id="IPR000014">
    <property type="entry name" value="PAS"/>
</dbReference>
<name>A0ABW2V2V6_9BACL</name>
<dbReference type="SUPFAM" id="SSF55874">
    <property type="entry name" value="ATPase domain of HSP90 chaperone/DNA topoisomerase II/histidine kinase"/>
    <property type="match status" value="1"/>
</dbReference>